<sequence length="173" mass="18335">MSLNLPDVNSRGQALMKGSMEPEIVRVARTTGEAYAWNSQNINIDTTDTLLSIRNDSPTKNLVIDRFIFNAGDVAQRFEVYKVLVDYTAAGTAIVPVALGPRGGAASATSNSDETGFDQVASNVFMEVSLLPTTPIQVKCGLVLGGGEALGIDQIGEGAVADCIAFGYFVDRE</sequence>
<protein>
    <submittedName>
        <fullName evidence="1">Uncharacterized protein</fullName>
    </submittedName>
</protein>
<comment type="caution">
    <text evidence="1">The sequence shown here is derived from an EMBL/GenBank/DDBJ whole genome shotgun (WGS) entry which is preliminary data.</text>
</comment>
<dbReference type="AlphaFoldDB" id="A0A0F8ZF37"/>
<name>A0A0F8ZF37_9ZZZZ</name>
<accession>A0A0F8ZF37</accession>
<organism evidence="1">
    <name type="scientific">marine sediment metagenome</name>
    <dbReference type="NCBI Taxonomy" id="412755"/>
    <lineage>
        <taxon>unclassified sequences</taxon>
        <taxon>metagenomes</taxon>
        <taxon>ecological metagenomes</taxon>
    </lineage>
</organism>
<dbReference type="EMBL" id="LAZR01063876">
    <property type="protein sequence ID" value="KKK58636.1"/>
    <property type="molecule type" value="Genomic_DNA"/>
</dbReference>
<gene>
    <name evidence="1" type="ORF">LCGC14_3042430</name>
</gene>
<proteinExistence type="predicted"/>
<evidence type="ECO:0000313" key="1">
    <source>
        <dbReference type="EMBL" id="KKK58636.1"/>
    </source>
</evidence>
<reference evidence="1" key="1">
    <citation type="journal article" date="2015" name="Nature">
        <title>Complex archaea that bridge the gap between prokaryotes and eukaryotes.</title>
        <authorList>
            <person name="Spang A."/>
            <person name="Saw J.H."/>
            <person name="Jorgensen S.L."/>
            <person name="Zaremba-Niedzwiedzka K."/>
            <person name="Martijn J."/>
            <person name="Lind A.E."/>
            <person name="van Eijk R."/>
            <person name="Schleper C."/>
            <person name="Guy L."/>
            <person name="Ettema T.J."/>
        </authorList>
    </citation>
    <scope>NUCLEOTIDE SEQUENCE</scope>
</reference>